<accession>A0A7K0C6G4</accession>
<gene>
    <name evidence="1" type="ORF">ACRB68_65010</name>
</gene>
<name>A0A7K0C6G4_9ACTN</name>
<dbReference type="AlphaFoldDB" id="A0A7K0C6G4"/>
<dbReference type="InterPro" id="IPR025447">
    <property type="entry name" value="DUF4192"/>
</dbReference>
<protein>
    <recommendedName>
        <fullName evidence="3">DUF4192 domain-containing protein</fullName>
    </recommendedName>
</protein>
<sequence>MKPLEIRTPEDAIAAVPYMLGFHPSDSIVCVGFDGPESTCAIRQDLPRTDCRAAEVLAGNGFRRALLLGYGPAAEVAEAAGRLHTALTEAGLQVLDMLHVTGGRWRSLACADQDCCPPEGRRYDSSASRVAAEATLAGHVALAGRAELARTIAPLEGPARAAMRRATARAEARYFGLGRGFRSRADREGRELVAGLLDRARSGAGPPDDDEVAWLGVLLTGVRVRDEAWVRIDEDDPAADIAFWRDFLRRVEDRYAAPPATLLAFAAYAAGDGALANVVLDRALEADPAYSAAIVIRDLINAGIPPGKARIRMTPEDLAAVYADDEQPTSHSPPPETRRAS</sequence>
<dbReference type="RefSeq" id="WP_153539145.1">
    <property type="nucleotide sequence ID" value="NZ_WEGH01000004.1"/>
</dbReference>
<comment type="caution">
    <text evidence="1">The sequence shown here is derived from an EMBL/GenBank/DDBJ whole genome shotgun (WGS) entry which is preliminary data.</text>
</comment>
<dbReference type="Proteomes" id="UP000487268">
    <property type="component" value="Unassembled WGS sequence"/>
</dbReference>
<evidence type="ECO:0008006" key="3">
    <source>
        <dbReference type="Google" id="ProtNLM"/>
    </source>
</evidence>
<evidence type="ECO:0000313" key="1">
    <source>
        <dbReference type="EMBL" id="MQY08394.1"/>
    </source>
</evidence>
<proteinExistence type="predicted"/>
<dbReference type="Pfam" id="PF13830">
    <property type="entry name" value="DUF4192"/>
    <property type="match status" value="1"/>
</dbReference>
<organism evidence="1 2">
    <name type="scientific">Actinomadura macrotermitis</name>
    <dbReference type="NCBI Taxonomy" id="2585200"/>
    <lineage>
        <taxon>Bacteria</taxon>
        <taxon>Bacillati</taxon>
        <taxon>Actinomycetota</taxon>
        <taxon>Actinomycetes</taxon>
        <taxon>Streptosporangiales</taxon>
        <taxon>Thermomonosporaceae</taxon>
        <taxon>Actinomadura</taxon>
    </lineage>
</organism>
<keyword evidence="2" id="KW-1185">Reference proteome</keyword>
<dbReference type="EMBL" id="WEGH01000004">
    <property type="protein sequence ID" value="MQY08394.1"/>
    <property type="molecule type" value="Genomic_DNA"/>
</dbReference>
<dbReference type="OrthoDB" id="3264463at2"/>
<reference evidence="1 2" key="1">
    <citation type="submission" date="2019-10" db="EMBL/GenBank/DDBJ databases">
        <title>Actinomadura rubteroloni sp. nov. and Actinomadura macrotermitis sp. nov., isolated from the gut of fungus growing-termite Macrotermes natalensis.</title>
        <authorList>
            <person name="Benndorf R."/>
            <person name="Martin K."/>
            <person name="Kuefner M."/>
            <person name="De Beer W."/>
            <person name="Kaster A.-K."/>
            <person name="Vollmers J."/>
            <person name="Poulsen M."/>
            <person name="Beemelmanns C."/>
        </authorList>
    </citation>
    <scope>NUCLEOTIDE SEQUENCE [LARGE SCALE GENOMIC DNA]</scope>
    <source>
        <strain evidence="1 2">RB68</strain>
    </source>
</reference>
<evidence type="ECO:0000313" key="2">
    <source>
        <dbReference type="Proteomes" id="UP000487268"/>
    </source>
</evidence>